<keyword evidence="1" id="KW-1133">Transmembrane helix</keyword>
<feature type="transmembrane region" description="Helical" evidence="1">
    <location>
        <begin position="57"/>
        <end position="74"/>
    </location>
</feature>
<comment type="caution">
    <text evidence="2">The sequence shown here is derived from an EMBL/GenBank/DDBJ whole genome shotgun (WGS) entry which is preliminary data.</text>
</comment>
<dbReference type="InterPro" id="IPR051533">
    <property type="entry name" value="WaaL-like"/>
</dbReference>
<proteinExistence type="predicted"/>
<feature type="transmembrane region" description="Helical" evidence="1">
    <location>
        <begin position="293"/>
        <end position="314"/>
    </location>
</feature>
<feature type="transmembrane region" description="Helical" evidence="1">
    <location>
        <begin position="253"/>
        <end position="273"/>
    </location>
</feature>
<keyword evidence="1" id="KW-0472">Membrane</keyword>
<feature type="transmembrane region" description="Helical" evidence="1">
    <location>
        <begin position="33"/>
        <end position="50"/>
    </location>
</feature>
<protein>
    <recommendedName>
        <fullName evidence="3">O-antigen ligase domain-containing protein</fullName>
    </recommendedName>
</protein>
<feature type="transmembrane region" description="Helical" evidence="1">
    <location>
        <begin position="212"/>
        <end position="233"/>
    </location>
</feature>
<dbReference type="PANTHER" id="PTHR37422:SF13">
    <property type="entry name" value="LIPOPOLYSACCHARIDE BIOSYNTHESIS PROTEIN PA4999-RELATED"/>
    <property type="match status" value="1"/>
</dbReference>
<gene>
    <name evidence="2" type="ORF">LCGC14_1312860</name>
</gene>
<evidence type="ECO:0008006" key="3">
    <source>
        <dbReference type="Google" id="ProtNLM"/>
    </source>
</evidence>
<feature type="transmembrane region" description="Helical" evidence="1">
    <location>
        <begin position="326"/>
        <end position="344"/>
    </location>
</feature>
<organism evidence="2">
    <name type="scientific">marine sediment metagenome</name>
    <dbReference type="NCBI Taxonomy" id="412755"/>
    <lineage>
        <taxon>unclassified sequences</taxon>
        <taxon>metagenomes</taxon>
        <taxon>ecological metagenomes</taxon>
    </lineage>
</organism>
<keyword evidence="1" id="KW-0812">Transmembrane</keyword>
<dbReference type="AlphaFoldDB" id="A0A0F9L6X2"/>
<accession>A0A0F9L6X2</accession>
<feature type="transmembrane region" description="Helical" evidence="1">
    <location>
        <begin position="148"/>
        <end position="168"/>
    </location>
</feature>
<sequence>MQKVFDWLLAAFIFLSATFYINGQTFFMAQDLVLKAGIVILFILSLYLIPKRRIINPYINAFLGLSLIVFFFGVPGSKVIMIEPLVKIFLIVILFYLVTNHCKNRKLIYDAICAVVAINFAMVLLQFFNVDPVCLNDTTEQNTHLVGLFGYKQNLGAYMAMVVPLLIVKKRWAFAGMAALMPIMNKSWAAIGVMCIAIMFLMFYSFDRKKFITFSVVTLLVIASVFGLFIRYYGEKVDIEHKLHMRWISQTKFLKVLMSNPYFGTGIGAFKYLPNEIVEIDPWGRYLDAGNDYLELGIAMGFGVLFIIAGLYFYIWNRFKSVKTNLEVVAIVAGLITIALGTLFHTYMNHPNLIVIGIVLLGLFEVVSEKESEAENVVKICRIAEVYKHRM</sequence>
<evidence type="ECO:0000256" key="1">
    <source>
        <dbReference type="SAM" id="Phobius"/>
    </source>
</evidence>
<feature type="transmembrane region" description="Helical" evidence="1">
    <location>
        <begin position="188"/>
        <end position="206"/>
    </location>
</feature>
<feature type="transmembrane region" description="Helical" evidence="1">
    <location>
        <begin position="107"/>
        <end position="128"/>
    </location>
</feature>
<dbReference type="EMBL" id="LAZR01007764">
    <property type="protein sequence ID" value="KKM83096.1"/>
    <property type="molecule type" value="Genomic_DNA"/>
</dbReference>
<evidence type="ECO:0000313" key="2">
    <source>
        <dbReference type="EMBL" id="KKM83096.1"/>
    </source>
</evidence>
<reference evidence="2" key="1">
    <citation type="journal article" date="2015" name="Nature">
        <title>Complex archaea that bridge the gap between prokaryotes and eukaryotes.</title>
        <authorList>
            <person name="Spang A."/>
            <person name="Saw J.H."/>
            <person name="Jorgensen S.L."/>
            <person name="Zaremba-Niedzwiedzka K."/>
            <person name="Martijn J."/>
            <person name="Lind A.E."/>
            <person name="van Eijk R."/>
            <person name="Schleper C."/>
            <person name="Guy L."/>
            <person name="Ettema T.J."/>
        </authorList>
    </citation>
    <scope>NUCLEOTIDE SEQUENCE</scope>
</reference>
<name>A0A0F9L6X2_9ZZZZ</name>
<dbReference type="PANTHER" id="PTHR37422">
    <property type="entry name" value="TEICHURONIC ACID BIOSYNTHESIS PROTEIN TUAE"/>
    <property type="match status" value="1"/>
</dbReference>
<feature type="transmembrane region" description="Helical" evidence="1">
    <location>
        <begin position="80"/>
        <end position="98"/>
    </location>
</feature>